<dbReference type="InterPro" id="IPR054597">
    <property type="entry name" value="FeeM_cat"/>
</dbReference>
<evidence type="ECO:0000256" key="2">
    <source>
        <dbReference type="ARBA" id="ARBA00022898"/>
    </source>
</evidence>
<dbReference type="Pfam" id="PF00266">
    <property type="entry name" value="Aminotran_5"/>
    <property type="match status" value="1"/>
</dbReference>
<dbReference type="PANTHER" id="PTHR21152">
    <property type="entry name" value="AMINOTRANSFERASE CLASS V"/>
    <property type="match status" value="1"/>
</dbReference>
<evidence type="ECO:0000313" key="5">
    <source>
        <dbReference type="Proteomes" id="UP000306477"/>
    </source>
</evidence>
<dbReference type="Gene3D" id="3.40.640.10">
    <property type="entry name" value="Type I PLP-dependent aspartate aminotransferase-like (Major domain)"/>
    <property type="match status" value="1"/>
</dbReference>
<dbReference type="GO" id="GO:0008453">
    <property type="term" value="F:alanine-glyoxylate transaminase activity"/>
    <property type="evidence" value="ECO:0007669"/>
    <property type="project" value="TreeGrafter"/>
</dbReference>
<gene>
    <name evidence="4" type="ORF">E1I69_20270</name>
</gene>
<dbReference type="SUPFAM" id="SSF55729">
    <property type="entry name" value="Acyl-CoA N-acyltransferases (Nat)"/>
    <property type="match status" value="1"/>
</dbReference>
<keyword evidence="2" id="KW-0663">Pyridoxal phosphate</keyword>
<evidence type="ECO:0000259" key="3">
    <source>
        <dbReference type="PROSITE" id="PS51186"/>
    </source>
</evidence>
<feature type="domain" description="N-acetyltransferase" evidence="3">
    <location>
        <begin position="3"/>
        <end position="168"/>
    </location>
</feature>
<proteinExistence type="predicted"/>
<dbReference type="GO" id="GO:0016747">
    <property type="term" value="F:acyltransferase activity, transferring groups other than amino-acyl groups"/>
    <property type="evidence" value="ECO:0007669"/>
    <property type="project" value="InterPro"/>
</dbReference>
<organism evidence="4 5">
    <name type="scientific">Bacillus timonensis</name>
    <dbReference type="NCBI Taxonomy" id="1033734"/>
    <lineage>
        <taxon>Bacteria</taxon>
        <taxon>Bacillati</taxon>
        <taxon>Bacillota</taxon>
        <taxon>Bacilli</taxon>
        <taxon>Bacillales</taxon>
        <taxon>Bacillaceae</taxon>
        <taxon>Bacillus</taxon>
    </lineage>
</organism>
<protein>
    <submittedName>
        <fullName evidence="4">Aminotransferase class V-fold PLP-dependent enzyme</fullName>
    </submittedName>
</protein>
<comment type="caution">
    <text evidence="4">The sequence shown here is derived from an EMBL/GenBank/DDBJ whole genome shotgun (WGS) entry which is preliminary data.</text>
</comment>
<reference evidence="4 5" key="1">
    <citation type="journal article" date="2019" name="Indoor Air">
        <title>Impacts of indoor surface finishes on bacterial viability.</title>
        <authorList>
            <person name="Hu J."/>
            <person name="Maamar S.B."/>
            <person name="Glawe A.J."/>
            <person name="Gottel N."/>
            <person name="Gilbert J.A."/>
            <person name="Hartmann E.M."/>
        </authorList>
    </citation>
    <scope>NUCLEOTIDE SEQUENCE [LARGE SCALE GENOMIC DNA]</scope>
    <source>
        <strain evidence="4 5">AF060A6</strain>
    </source>
</reference>
<evidence type="ECO:0000256" key="1">
    <source>
        <dbReference type="ARBA" id="ARBA00001933"/>
    </source>
</evidence>
<dbReference type="AlphaFoldDB" id="A0A4S3PKN0"/>
<evidence type="ECO:0000313" key="4">
    <source>
        <dbReference type="EMBL" id="THE10021.1"/>
    </source>
</evidence>
<dbReference type="InterPro" id="IPR015422">
    <property type="entry name" value="PyrdxlP-dep_Trfase_small"/>
</dbReference>
<dbReference type="OrthoDB" id="389074at2"/>
<sequence>MTFVYKIARTKLEFDQIHRLNYKTFVEEIPQHDKNEEKMLVDKFHDQNTYLICVKDSKVVGMIAVRANRPFSLDYKLPNLDEQLPVKPNKPCEIRLLSVEEEYRSNGRIFFGLAQLMSNYCLKEGYDVALISGTTRQEKLYRQLGFMPFASLTGTAEASFWPMYLTKQTFDESLAGRILKEPVSFLPGPIKIHENVNAALKQEPISHRSNEFLLQMRSVREKLRSMTNSKHVEILVGSGTLANDVIAAQLGVIGGKGLILNNGEFGSRLIDHANRAGLAFKKIEKVWGAPITETEIKEELETGNYTWLWAVHSETSTGMLTNFQNLKEICLSNKVKLCLDCISTVGAVKLDLEDVYFASGVSGKAIGGYTGLSLVFHNHEVTANPSIPKYLDLGMYVNHDSIPYSHSSNMIEALNEALRKYENDDYYHKIKARYKMIREYIEGLGLQVLTPPEYSSPAIMTILLPEHVSSKDFGDDMALQGYYLHYESSYLQEKKWIQISCLSNHEDKQIVKMLRTFELLLNQYAIAGEPSI</sequence>
<dbReference type="SUPFAM" id="SSF53383">
    <property type="entry name" value="PLP-dependent transferases"/>
    <property type="match status" value="1"/>
</dbReference>
<dbReference type="InterPro" id="IPR000182">
    <property type="entry name" value="GNAT_dom"/>
</dbReference>
<keyword evidence="4" id="KW-0032">Aminotransferase</keyword>
<dbReference type="InterPro" id="IPR000192">
    <property type="entry name" value="Aminotrans_V_dom"/>
</dbReference>
<dbReference type="Gene3D" id="3.90.1150.10">
    <property type="entry name" value="Aspartate Aminotransferase, domain 1"/>
    <property type="match status" value="1"/>
</dbReference>
<dbReference type="RefSeq" id="WP_136381374.1">
    <property type="nucleotide sequence ID" value="NZ_SLUB01000056.1"/>
</dbReference>
<dbReference type="GO" id="GO:0004760">
    <property type="term" value="F:L-serine-pyruvate transaminase activity"/>
    <property type="evidence" value="ECO:0007669"/>
    <property type="project" value="TreeGrafter"/>
</dbReference>
<keyword evidence="4" id="KW-0808">Transferase</keyword>
<dbReference type="EMBL" id="SLUB01000056">
    <property type="protein sequence ID" value="THE10021.1"/>
    <property type="molecule type" value="Genomic_DNA"/>
</dbReference>
<dbReference type="Pfam" id="PF21926">
    <property type="entry name" value="FeeM"/>
    <property type="match status" value="1"/>
</dbReference>
<dbReference type="PANTHER" id="PTHR21152:SF40">
    <property type="entry name" value="ALANINE--GLYOXYLATE AMINOTRANSFERASE"/>
    <property type="match status" value="1"/>
</dbReference>
<dbReference type="InterPro" id="IPR015424">
    <property type="entry name" value="PyrdxlP-dep_Trfase"/>
</dbReference>
<dbReference type="Proteomes" id="UP000306477">
    <property type="component" value="Unassembled WGS sequence"/>
</dbReference>
<dbReference type="Gene3D" id="3.40.630.30">
    <property type="match status" value="1"/>
</dbReference>
<keyword evidence="5" id="KW-1185">Reference proteome</keyword>
<dbReference type="InterPro" id="IPR015421">
    <property type="entry name" value="PyrdxlP-dep_Trfase_major"/>
</dbReference>
<dbReference type="PROSITE" id="PS51186">
    <property type="entry name" value="GNAT"/>
    <property type="match status" value="1"/>
</dbReference>
<name>A0A4S3PKN0_9BACI</name>
<dbReference type="InterPro" id="IPR016181">
    <property type="entry name" value="Acyl_CoA_acyltransferase"/>
</dbReference>
<comment type="cofactor">
    <cofactor evidence="1">
        <name>pyridoxal 5'-phosphate</name>
        <dbReference type="ChEBI" id="CHEBI:597326"/>
    </cofactor>
</comment>
<dbReference type="STRING" id="1033734.GCA_000285535_01634"/>
<accession>A0A4S3PKN0</accession>
<dbReference type="GO" id="GO:0019265">
    <property type="term" value="P:glycine biosynthetic process, by transamination of glyoxylate"/>
    <property type="evidence" value="ECO:0007669"/>
    <property type="project" value="TreeGrafter"/>
</dbReference>